<reference evidence="1" key="1">
    <citation type="submission" date="2014-09" db="EMBL/GenBank/DDBJ databases">
        <authorList>
            <person name="Magalhaes I.L.F."/>
            <person name="Oliveira U."/>
            <person name="Santos F.R."/>
            <person name="Vidigal T.H.D.A."/>
            <person name="Brescovit A.D."/>
            <person name="Santos A.J."/>
        </authorList>
    </citation>
    <scope>NUCLEOTIDE SEQUENCE</scope>
    <source>
        <tissue evidence="1">Shoot tissue taken approximately 20 cm above the soil surface</tissue>
    </source>
</reference>
<protein>
    <submittedName>
        <fullName evidence="1">Uncharacterized protein</fullName>
    </submittedName>
</protein>
<evidence type="ECO:0000313" key="1">
    <source>
        <dbReference type="EMBL" id="JAD48715.1"/>
    </source>
</evidence>
<accession>A0A0A9AIF2</accession>
<dbReference type="AlphaFoldDB" id="A0A0A9AIF2"/>
<reference evidence="1" key="2">
    <citation type="journal article" date="2015" name="Data Brief">
        <title>Shoot transcriptome of the giant reed, Arundo donax.</title>
        <authorList>
            <person name="Barrero R.A."/>
            <person name="Guerrero F.D."/>
            <person name="Moolhuijzen P."/>
            <person name="Goolsby J.A."/>
            <person name="Tidwell J."/>
            <person name="Bellgard S.E."/>
            <person name="Bellgard M.I."/>
        </authorList>
    </citation>
    <scope>NUCLEOTIDE SEQUENCE</scope>
    <source>
        <tissue evidence="1">Shoot tissue taken approximately 20 cm above the soil surface</tissue>
    </source>
</reference>
<dbReference type="EMBL" id="GBRH01249180">
    <property type="protein sequence ID" value="JAD48715.1"/>
    <property type="molecule type" value="Transcribed_RNA"/>
</dbReference>
<proteinExistence type="predicted"/>
<sequence>MLKVKLLIQTQRNKLMMGMKKKTKKRKKRKKSLKVRAVSILIQMTATLKVKKI</sequence>
<name>A0A0A9AIF2_ARUDO</name>
<organism evidence="1">
    <name type="scientific">Arundo donax</name>
    <name type="common">Giant reed</name>
    <name type="synonym">Donax arundinaceus</name>
    <dbReference type="NCBI Taxonomy" id="35708"/>
    <lineage>
        <taxon>Eukaryota</taxon>
        <taxon>Viridiplantae</taxon>
        <taxon>Streptophyta</taxon>
        <taxon>Embryophyta</taxon>
        <taxon>Tracheophyta</taxon>
        <taxon>Spermatophyta</taxon>
        <taxon>Magnoliopsida</taxon>
        <taxon>Liliopsida</taxon>
        <taxon>Poales</taxon>
        <taxon>Poaceae</taxon>
        <taxon>PACMAD clade</taxon>
        <taxon>Arundinoideae</taxon>
        <taxon>Arundineae</taxon>
        <taxon>Arundo</taxon>
    </lineage>
</organism>